<dbReference type="EMBL" id="LACB01000124">
    <property type="protein sequence ID" value="KAJ9488257.1"/>
    <property type="molecule type" value="Genomic_DNA"/>
</dbReference>
<keyword evidence="2" id="KW-1185">Reference proteome</keyword>
<comment type="caution">
    <text evidence="1">The sequence shown here is derived from an EMBL/GenBank/DDBJ whole genome shotgun (WGS) entry which is preliminary data.</text>
</comment>
<proteinExistence type="predicted"/>
<evidence type="ECO:0000313" key="2">
    <source>
        <dbReference type="Proteomes" id="UP001227192"/>
    </source>
</evidence>
<reference evidence="1" key="1">
    <citation type="submission" date="2015-06" db="EMBL/GenBank/DDBJ databases">
        <authorList>
            <person name="Nguyen H."/>
        </authorList>
    </citation>
    <scope>NUCLEOTIDE SEQUENCE</scope>
    <source>
        <strain evidence="1">DAOM 180753</strain>
    </source>
</reference>
<organism evidence="1 2">
    <name type="scientific">Penicillium thymicola</name>
    <dbReference type="NCBI Taxonomy" id="293382"/>
    <lineage>
        <taxon>Eukaryota</taxon>
        <taxon>Fungi</taxon>
        <taxon>Dikarya</taxon>
        <taxon>Ascomycota</taxon>
        <taxon>Pezizomycotina</taxon>
        <taxon>Eurotiomycetes</taxon>
        <taxon>Eurotiomycetidae</taxon>
        <taxon>Eurotiales</taxon>
        <taxon>Aspergillaceae</taxon>
        <taxon>Penicillium</taxon>
    </lineage>
</organism>
<name>A0AAI9TJG0_PENTH</name>
<dbReference type="InterPro" id="IPR053175">
    <property type="entry name" value="DHMBA_Reg_Transcription_Factor"/>
</dbReference>
<dbReference type="PANTHER" id="PTHR38791">
    <property type="entry name" value="ZN(II)2CYS6 TRANSCRIPTION FACTOR (EUROFUNG)-RELATED-RELATED"/>
    <property type="match status" value="1"/>
</dbReference>
<sequence length="350" mass="38912">MHWMNSGVEHPSSATISLTSVGLAALAVVHKDPDMMDLARRKYNFAIRVLTKAIIGHQGSGIEQSIAGSFVLSIFEMITCDNHSSSHAWQKHVHGAAAFLGYLCSTNGLPVSPVNEIIEMCYTTALACLISGRTVPHFLLELPGHFGAASNTSQDDEDPLLSAMGLFAIMGTLVNIRGLANRSLFLPSQLVVLAIQTDQALQNWRTALPASWTYHKLQHIYQDVWYARMWNYYRLARILANKIIIDNFNILSPSTLPGDNFKLQHDQSYSTISLLLQEIYTSLPFMFNSEQMPATSLPISSALFFTTTLLQSLLELTDRDSLIQDWSIPACGILGERFTFTKSIVMQNLQ</sequence>
<dbReference type="AlphaFoldDB" id="A0AAI9TJG0"/>
<evidence type="ECO:0000313" key="1">
    <source>
        <dbReference type="EMBL" id="KAJ9488257.1"/>
    </source>
</evidence>
<gene>
    <name evidence="1" type="ORF">VN97_g5045</name>
</gene>
<dbReference type="Proteomes" id="UP001227192">
    <property type="component" value="Unassembled WGS sequence"/>
</dbReference>
<reference evidence="1" key="2">
    <citation type="journal article" date="2016" name="Fungal Biol.">
        <title>Ochratoxin A production by Penicillium thymicola.</title>
        <authorList>
            <person name="Nguyen H.D.T."/>
            <person name="McMullin D.R."/>
            <person name="Ponomareva E."/>
            <person name="Riley R."/>
            <person name="Pomraning K.R."/>
            <person name="Baker S.E."/>
            <person name="Seifert K.A."/>
        </authorList>
    </citation>
    <scope>NUCLEOTIDE SEQUENCE</scope>
    <source>
        <strain evidence="1">DAOM 180753</strain>
    </source>
</reference>
<accession>A0AAI9TJG0</accession>
<protein>
    <submittedName>
        <fullName evidence="1">Uncharacterized protein</fullName>
    </submittedName>
</protein>